<dbReference type="Gene3D" id="1.20.1600.10">
    <property type="entry name" value="Outer membrane efflux proteins (OEP)"/>
    <property type="match status" value="1"/>
</dbReference>
<dbReference type="GO" id="GO:0009279">
    <property type="term" value="C:cell outer membrane"/>
    <property type="evidence" value="ECO:0007669"/>
    <property type="project" value="UniProtKB-SubCell"/>
</dbReference>
<dbReference type="GO" id="GO:0015288">
    <property type="term" value="F:porin activity"/>
    <property type="evidence" value="ECO:0007669"/>
    <property type="project" value="TreeGrafter"/>
</dbReference>
<evidence type="ECO:0000313" key="10">
    <source>
        <dbReference type="EMBL" id="KAF1041906.1"/>
    </source>
</evidence>
<name>A0A7V8FV04_9BURK</name>
<dbReference type="GO" id="GO:0031640">
    <property type="term" value="P:killing of cells of another organism"/>
    <property type="evidence" value="ECO:0007669"/>
    <property type="project" value="UniProtKB-KW"/>
</dbReference>
<dbReference type="Pfam" id="PF02321">
    <property type="entry name" value="OEP"/>
    <property type="match status" value="2"/>
</dbReference>
<proteinExistence type="inferred from homology"/>
<feature type="chain" id="PRO_5031314858" description="Protein CyaE" evidence="9">
    <location>
        <begin position="26"/>
        <end position="492"/>
    </location>
</feature>
<reference evidence="11" key="1">
    <citation type="journal article" date="2020" name="MBio">
        <title>Horizontal gene transfer to a defensive symbiont with a reduced genome amongst a multipartite beetle microbiome.</title>
        <authorList>
            <person name="Waterworth S.C."/>
            <person name="Florez L.V."/>
            <person name="Rees E.R."/>
            <person name="Hertweck C."/>
            <person name="Kaltenpoth M."/>
            <person name="Kwan J.C."/>
        </authorList>
    </citation>
    <scope>NUCLEOTIDE SEQUENCE [LARGE SCALE GENOMIC DNA]</scope>
</reference>
<dbReference type="PIRSF" id="PIRSF001892">
    <property type="entry name" value="CyaE"/>
    <property type="match status" value="1"/>
</dbReference>
<keyword evidence="6 7" id="KW-0998">Cell outer membrane</keyword>
<comment type="caution">
    <text evidence="10">The sequence shown here is derived from an EMBL/GenBank/DDBJ whole genome shotgun (WGS) entry which is preliminary data.</text>
</comment>
<evidence type="ECO:0000256" key="1">
    <source>
        <dbReference type="ARBA" id="ARBA00007613"/>
    </source>
</evidence>
<sequence length="492" mass="53837">MNAKRILLTSIATLFMVATMANVQADEWTDLLAAPLADPLLARPPELDHGKPLPGDSSVHPCDQSQTLSDKTLTLSDAIDIALCHHPQVNAAWARIKIQAAQVGQARSSYLPTINAGVRYQQEKTRQPDSTLFRDTERSGRSEYYTLTWRLLDFGGRGANRRLSDALLEGALASHDAALQKTMGTAITAYFEAQTSAARRDARERNETLARQIVETTFKRAAKGVAAQSDILQVQTALAKAELEHVRAIGQHERSLVALSIALGMQGRAMRFQVLPADPASSPDTASAGMARDLTEWLQAAQQQHPALMAARAQLAASRQKLIAVRSEGLPTLEFNQSYFVNGRPNQGSTGGRTREAVTGLSLNIPVFDGFSSTYKVRDAQAQIDVREAELMETQDQVLGEIARAHADTAAALRNLASSRRLQESAIQALENVQRKYDRGLIDILEVLNVQAALVDAREERIRTLAEWRSAKLRLLASAGEISRTHIAEQGR</sequence>
<feature type="region of interest" description="Disordered" evidence="8">
    <location>
        <begin position="43"/>
        <end position="65"/>
    </location>
</feature>
<evidence type="ECO:0000256" key="5">
    <source>
        <dbReference type="ARBA" id="ARBA00023136"/>
    </source>
</evidence>
<evidence type="ECO:0000256" key="6">
    <source>
        <dbReference type="ARBA" id="ARBA00023237"/>
    </source>
</evidence>
<dbReference type="Proteomes" id="UP000462435">
    <property type="component" value="Unassembled WGS sequence"/>
</dbReference>
<keyword evidence="9" id="KW-0732">Signal</keyword>
<keyword evidence="5 7" id="KW-0472">Membrane</keyword>
<comment type="subcellular location">
    <subcellularLocation>
        <location evidence="7">Cell outer membrane</location>
        <topology evidence="7">Peripheral membrane protein</topology>
    </subcellularLocation>
</comment>
<dbReference type="InterPro" id="IPR051906">
    <property type="entry name" value="TolC-like"/>
</dbReference>
<evidence type="ECO:0000256" key="3">
    <source>
        <dbReference type="ARBA" id="ARBA00022452"/>
    </source>
</evidence>
<dbReference type="GO" id="GO:1990281">
    <property type="term" value="C:efflux pump complex"/>
    <property type="evidence" value="ECO:0007669"/>
    <property type="project" value="TreeGrafter"/>
</dbReference>
<accession>A0A7V8FV04</accession>
<evidence type="ECO:0000256" key="7">
    <source>
        <dbReference type="PIRNR" id="PIRNR001892"/>
    </source>
</evidence>
<evidence type="ECO:0000256" key="4">
    <source>
        <dbReference type="ARBA" id="ARBA00022692"/>
    </source>
</evidence>
<gene>
    <name evidence="10" type="primary">bepC</name>
    <name evidence="10" type="ORF">GAK35_03013</name>
</gene>
<keyword evidence="2 7" id="KW-0813">Transport</keyword>
<dbReference type="GO" id="GO:0015562">
    <property type="term" value="F:efflux transmembrane transporter activity"/>
    <property type="evidence" value="ECO:0007669"/>
    <property type="project" value="InterPro"/>
</dbReference>
<feature type="signal peptide" evidence="9">
    <location>
        <begin position="1"/>
        <end position="25"/>
    </location>
</feature>
<dbReference type="InterPro" id="IPR003423">
    <property type="entry name" value="OMP_efflux"/>
</dbReference>
<keyword evidence="3" id="KW-1134">Transmembrane beta strand</keyword>
<keyword evidence="4" id="KW-0812">Transmembrane</keyword>
<protein>
    <recommendedName>
        <fullName evidence="7">Protein CyaE</fullName>
    </recommendedName>
</protein>
<evidence type="ECO:0000256" key="8">
    <source>
        <dbReference type="SAM" id="MobiDB-lite"/>
    </source>
</evidence>
<evidence type="ECO:0000256" key="9">
    <source>
        <dbReference type="SAM" id="SignalP"/>
    </source>
</evidence>
<dbReference type="AlphaFoldDB" id="A0A7V8FV04"/>
<comment type="function">
    <text evidence="7">CyaE is necessary for transport of calmodulin-sensitive adenylate cyclase-hemolysin (cyclolysin).</text>
</comment>
<dbReference type="InterPro" id="IPR028351">
    <property type="entry name" value="CyaE"/>
</dbReference>
<dbReference type="EMBL" id="WNDX01000101">
    <property type="protein sequence ID" value="KAF1041906.1"/>
    <property type="molecule type" value="Genomic_DNA"/>
</dbReference>
<dbReference type="SUPFAM" id="SSF56954">
    <property type="entry name" value="Outer membrane efflux proteins (OEP)"/>
    <property type="match status" value="1"/>
</dbReference>
<dbReference type="PANTHER" id="PTHR30026">
    <property type="entry name" value="OUTER MEMBRANE PROTEIN TOLC"/>
    <property type="match status" value="1"/>
</dbReference>
<keyword evidence="7" id="KW-0354">Hemolysis</keyword>
<dbReference type="PANTHER" id="PTHR30026:SF20">
    <property type="entry name" value="OUTER MEMBRANE PROTEIN TOLC"/>
    <property type="match status" value="1"/>
</dbReference>
<evidence type="ECO:0000313" key="11">
    <source>
        <dbReference type="Proteomes" id="UP000462435"/>
    </source>
</evidence>
<comment type="similarity">
    <text evidence="1 7">Belongs to the outer membrane factor (OMF) (TC 1.B.17) family.</text>
</comment>
<evidence type="ECO:0000256" key="2">
    <source>
        <dbReference type="ARBA" id="ARBA00022448"/>
    </source>
</evidence>
<keyword evidence="7" id="KW-0204">Cytolysis</keyword>
<organism evidence="10 11">
    <name type="scientific">Herbaspirillum frisingense</name>
    <dbReference type="NCBI Taxonomy" id="92645"/>
    <lineage>
        <taxon>Bacteria</taxon>
        <taxon>Pseudomonadati</taxon>
        <taxon>Pseudomonadota</taxon>
        <taxon>Betaproteobacteria</taxon>
        <taxon>Burkholderiales</taxon>
        <taxon>Oxalobacteraceae</taxon>
        <taxon>Herbaspirillum</taxon>
    </lineage>
</organism>